<dbReference type="InterPro" id="IPR006145">
    <property type="entry name" value="PsdUridine_synth_RsuA/RluA"/>
</dbReference>
<dbReference type="InterPro" id="IPR050343">
    <property type="entry name" value="RsuA_PseudoU_synthase"/>
</dbReference>
<dbReference type="InterPro" id="IPR036986">
    <property type="entry name" value="S4_RNA-bd_sf"/>
</dbReference>
<dbReference type="GO" id="GO:0000455">
    <property type="term" value="P:enzyme-directed rRNA pseudouridine synthesis"/>
    <property type="evidence" value="ECO:0007669"/>
    <property type="project" value="UniProtKB-ARBA"/>
</dbReference>
<dbReference type="InterPro" id="IPR018496">
    <property type="entry name" value="PsdUridine_synth_RsuA/RluB_CS"/>
</dbReference>
<dbReference type="InterPro" id="IPR002942">
    <property type="entry name" value="S4_RNA-bd"/>
</dbReference>
<evidence type="ECO:0000256" key="5">
    <source>
        <dbReference type="RuleBase" id="RU003887"/>
    </source>
</evidence>
<dbReference type="PANTHER" id="PTHR47683">
    <property type="entry name" value="PSEUDOURIDINE SYNTHASE FAMILY PROTEIN-RELATED"/>
    <property type="match status" value="1"/>
</dbReference>
<dbReference type="CDD" id="cd00165">
    <property type="entry name" value="S4"/>
    <property type="match status" value="1"/>
</dbReference>
<dbReference type="PATRIC" id="fig|1423772.3.peg.1122"/>
<evidence type="ECO:0000256" key="1">
    <source>
        <dbReference type="ARBA" id="ARBA00008348"/>
    </source>
</evidence>
<dbReference type="Gene3D" id="3.30.70.580">
    <property type="entry name" value="Pseudouridine synthase I, catalytic domain, N-terminal subdomain"/>
    <property type="match status" value="1"/>
</dbReference>
<dbReference type="Gene3D" id="3.30.70.1560">
    <property type="entry name" value="Alpha-L RNA-binding motif"/>
    <property type="match status" value="1"/>
</dbReference>
<dbReference type="InterPro" id="IPR020094">
    <property type="entry name" value="TruA/RsuA/RluB/E/F_N"/>
</dbReference>
<dbReference type="InterPro" id="IPR000748">
    <property type="entry name" value="PsdUridine_synth_RsuA/RluB/E/F"/>
</dbReference>
<evidence type="ECO:0000256" key="3">
    <source>
        <dbReference type="ARBA" id="ARBA00023235"/>
    </source>
</evidence>
<dbReference type="InterPro" id="IPR020103">
    <property type="entry name" value="PsdUridine_synth_cat_dom_sf"/>
</dbReference>
<dbReference type="SUPFAM" id="SSF55174">
    <property type="entry name" value="Alpha-L RNA-binding motif"/>
    <property type="match status" value="1"/>
</dbReference>
<reference evidence="7 8" key="1">
    <citation type="journal article" date="2015" name="Genome Announc.">
        <title>Expanding the biotechnology potential of lactobacilli through comparative genomics of 213 strains and associated genera.</title>
        <authorList>
            <person name="Sun Z."/>
            <person name="Harris H.M."/>
            <person name="McCann A."/>
            <person name="Guo C."/>
            <person name="Argimon S."/>
            <person name="Zhang W."/>
            <person name="Yang X."/>
            <person name="Jeffery I.B."/>
            <person name="Cooney J.C."/>
            <person name="Kagawa T.F."/>
            <person name="Liu W."/>
            <person name="Song Y."/>
            <person name="Salvetti E."/>
            <person name="Wrobel A."/>
            <person name="Rasinkangas P."/>
            <person name="Parkhill J."/>
            <person name="Rea M.C."/>
            <person name="O'Sullivan O."/>
            <person name="Ritari J."/>
            <person name="Douillard F.P."/>
            <person name="Paul Ross R."/>
            <person name="Yang R."/>
            <person name="Briner A.E."/>
            <person name="Felis G.E."/>
            <person name="de Vos W.M."/>
            <person name="Barrangou R."/>
            <person name="Klaenhammer T.R."/>
            <person name="Caufield P.W."/>
            <person name="Cui Y."/>
            <person name="Zhang H."/>
            <person name="O'Toole P.W."/>
        </authorList>
    </citation>
    <scope>NUCLEOTIDE SEQUENCE [LARGE SCALE GENOMIC DNA]</scope>
    <source>
        <strain evidence="7 8">DSM 20452</strain>
    </source>
</reference>
<evidence type="ECO:0000256" key="4">
    <source>
        <dbReference type="PROSITE-ProRule" id="PRU00182"/>
    </source>
</evidence>
<dbReference type="GO" id="GO:0120159">
    <property type="term" value="F:rRNA pseudouridine synthase activity"/>
    <property type="evidence" value="ECO:0007669"/>
    <property type="project" value="UniProtKB-ARBA"/>
</dbReference>
<protein>
    <recommendedName>
        <fullName evidence="5">Pseudouridine synthase</fullName>
        <ecNumber evidence="5">5.4.99.-</ecNumber>
    </recommendedName>
</protein>
<comment type="similarity">
    <text evidence="1 5">Belongs to the pseudouridine synthase RsuA family.</text>
</comment>
<accession>A0A0R2BCD3</accession>
<dbReference type="AlphaFoldDB" id="A0A0R2BCD3"/>
<sequence length="241" mass="26929">MRLDKYLATVGLGTRSEVKKLLRKKSVSVDGEVITDGKFQLDPAISQVMVGQKVLTYQNYYYYMLNKPKGVVSATTDKVERTVLDLLVEPASNQKLFPVGRLDKDTTGLLLLTNDGALSHELLSPKKHVAKTYVAQIAGIVTPTTCEIFASSMTLKNGEKTKPAKLKILTVDEAHERSVIEITITEGKYHQVKRMFAAVGMKVLELKRLQMGSLKLDPKLKRGDYRPLSKQELAKLRHESL</sequence>
<dbReference type="Proteomes" id="UP000051612">
    <property type="component" value="Unassembled WGS sequence"/>
</dbReference>
<gene>
    <name evidence="7" type="ORF">FC48_GL001043</name>
</gene>
<keyword evidence="2 4" id="KW-0694">RNA-binding</keyword>
<dbReference type="FunFam" id="3.30.70.1560:FF:000001">
    <property type="entry name" value="Pseudouridine synthase"/>
    <property type="match status" value="1"/>
</dbReference>
<name>A0A0R2BCD3_9LACO</name>
<dbReference type="GO" id="GO:0003723">
    <property type="term" value="F:RNA binding"/>
    <property type="evidence" value="ECO:0007669"/>
    <property type="project" value="UniProtKB-KW"/>
</dbReference>
<evidence type="ECO:0000313" key="8">
    <source>
        <dbReference type="Proteomes" id="UP000051612"/>
    </source>
</evidence>
<dbReference type="RefSeq" id="WP_056959703.1">
    <property type="nucleotide sequence ID" value="NZ_AYYN01000145.1"/>
</dbReference>
<dbReference type="Pfam" id="PF00849">
    <property type="entry name" value="PseudoU_synth_2"/>
    <property type="match status" value="1"/>
</dbReference>
<proteinExistence type="inferred from homology"/>
<dbReference type="Pfam" id="PF01479">
    <property type="entry name" value="S4"/>
    <property type="match status" value="1"/>
</dbReference>
<keyword evidence="3 5" id="KW-0413">Isomerase</keyword>
<dbReference type="CDD" id="cd02553">
    <property type="entry name" value="PseudoU_synth_RsuA"/>
    <property type="match status" value="1"/>
</dbReference>
<dbReference type="GO" id="GO:0005829">
    <property type="term" value="C:cytosol"/>
    <property type="evidence" value="ECO:0007669"/>
    <property type="project" value="UniProtKB-ARBA"/>
</dbReference>
<comment type="caution">
    <text evidence="7">The sequence shown here is derived from an EMBL/GenBank/DDBJ whole genome shotgun (WGS) entry which is preliminary data.</text>
</comment>
<dbReference type="NCBIfam" id="TIGR00093">
    <property type="entry name" value="pseudouridine synthase"/>
    <property type="match status" value="1"/>
</dbReference>
<evidence type="ECO:0000256" key="2">
    <source>
        <dbReference type="ARBA" id="ARBA00022884"/>
    </source>
</evidence>
<feature type="domain" description="RNA-binding S4" evidence="6">
    <location>
        <begin position="1"/>
        <end position="61"/>
    </location>
</feature>
<dbReference type="PROSITE" id="PS50889">
    <property type="entry name" value="S4"/>
    <property type="match status" value="1"/>
</dbReference>
<organism evidence="7 8">
    <name type="scientific">Ligilactobacillus murinus DSM 20452 = NBRC 14221</name>
    <dbReference type="NCBI Taxonomy" id="1423772"/>
    <lineage>
        <taxon>Bacteria</taxon>
        <taxon>Bacillati</taxon>
        <taxon>Bacillota</taxon>
        <taxon>Bacilli</taxon>
        <taxon>Lactobacillales</taxon>
        <taxon>Lactobacillaceae</taxon>
        <taxon>Ligilactobacillus</taxon>
    </lineage>
</organism>
<dbReference type="PANTHER" id="PTHR47683:SF4">
    <property type="entry name" value="PSEUDOURIDINE SYNTHASE"/>
    <property type="match status" value="1"/>
</dbReference>
<dbReference type="SMART" id="SM00363">
    <property type="entry name" value="S4"/>
    <property type="match status" value="1"/>
</dbReference>
<dbReference type="PROSITE" id="PS01149">
    <property type="entry name" value="PSI_RSU"/>
    <property type="match status" value="1"/>
</dbReference>
<evidence type="ECO:0000313" key="7">
    <source>
        <dbReference type="EMBL" id="KRM73347.1"/>
    </source>
</evidence>
<dbReference type="SUPFAM" id="SSF55120">
    <property type="entry name" value="Pseudouridine synthase"/>
    <property type="match status" value="1"/>
</dbReference>
<dbReference type="InterPro" id="IPR042092">
    <property type="entry name" value="PsdUridine_s_RsuA/RluB/E/F_cat"/>
</dbReference>
<dbReference type="EC" id="5.4.99.-" evidence="5"/>
<dbReference type="Gene3D" id="3.10.290.10">
    <property type="entry name" value="RNA-binding S4 domain"/>
    <property type="match status" value="1"/>
</dbReference>
<evidence type="ECO:0000259" key="6">
    <source>
        <dbReference type="SMART" id="SM00363"/>
    </source>
</evidence>
<dbReference type="EMBL" id="AYYN01000145">
    <property type="protein sequence ID" value="KRM73347.1"/>
    <property type="molecule type" value="Genomic_DNA"/>
</dbReference>